<feature type="transmembrane region" description="Helical" evidence="1">
    <location>
        <begin position="59"/>
        <end position="81"/>
    </location>
</feature>
<dbReference type="InterPro" id="IPR029787">
    <property type="entry name" value="Nucleotide_cyclase"/>
</dbReference>
<dbReference type="Gene3D" id="3.30.70.270">
    <property type="match status" value="1"/>
</dbReference>
<gene>
    <name evidence="4" type="ORF">LMG7141_00920</name>
</gene>
<feature type="transmembrane region" description="Helical" evidence="1">
    <location>
        <begin position="35"/>
        <end position="53"/>
    </location>
</feature>
<dbReference type="SMART" id="SM00052">
    <property type="entry name" value="EAL"/>
    <property type="match status" value="1"/>
</dbReference>
<evidence type="ECO:0000256" key="1">
    <source>
        <dbReference type="SAM" id="Phobius"/>
    </source>
</evidence>
<feature type="transmembrane region" description="Helical" evidence="1">
    <location>
        <begin position="175"/>
        <end position="195"/>
    </location>
</feature>
<dbReference type="InterPro" id="IPR043128">
    <property type="entry name" value="Rev_trsase/Diguanyl_cyclase"/>
</dbReference>
<dbReference type="SMART" id="SM00267">
    <property type="entry name" value="GGDEF"/>
    <property type="match status" value="1"/>
</dbReference>
<dbReference type="PROSITE" id="PS50887">
    <property type="entry name" value="GGDEF"/>
    <property type="match status" value="1"/>
</dbReference>
<sequence length="777" mass="85078">MSVSTFAGKVADFLGVSQDNPELLKAQYRAFSRQLPMMYFILITSTWAVALTYRAISPAWLAIGIPLLLTAACAVRVLHWWRSRRIDPTPALALRALTRTNRLASVIAFAFTAWSLALFRYGDAYTRSYLAFYMAITVIACIFCLMHLRSAAVMVTIIVNGAFIAFFASTGQPTFVAIAVNMALVSFGLLVILMINYRDFTLMVNAQTEARRREAEQSRLLHMIDDMPIAVMTVKPDTCHVNYANNTSKRLLDQIAHLLPMEHDAPPDTPVDVLLAHPEFQRRLLVEPGHPAQNTRVRLGPEVLDLKIAPVRAHDGSHLGSMLTWGLVTKEVEAENRIRQLAHYDMLTGLANRTNFREQLDMHLAAPGAHLGLLYVDLDGFKVINDTKGHRAGDALLEAVAARLRSVCGDPGTTIARLGGDEFAVLVPHDDADRATAHAHAIIAALGAPYPLGTDQSVRIGASIGVALAPAHGHDAETLLSRADIALYAAKSAGKGMARLFCPAMETRIQERALLETQLRAALETQDRLFVFYQPIVNVQTGKITAREALVRWHHAERGWVPPAEFVPIAEQSGLIDHLGDFVLHRACREAMRWQDGARVAVNVSPMQLGKATLAQTVRAALLDSGLAADRLEIEVTETALIQNEAESFEDLRQLYEMGVRVALDDFGTGYSSLAHLRAFPFDKIKIDRSFVCDVHKRPDSAVLVKALADLGRQLGVTTVAEGVETQTHARIIREAGCAEAQGYFYSRPAPSDEDRAVVDTCGVTSPEAIAPGGCVA</sequence>
<dbReference type="Gene3D" id="3.30.450.20">
    <property type="entry name" value="PAS domain"/>
    <property type="match status" value="1"/>
</dbReference>
<dbReference type="InterPro" id="IPR035919">
    <property type="entry name" value="EAL_sf"/>
</dbReference>
<dbReference type="EMBL" id="CATYWO010000001">
    <property type="protein sequence ID" value="CAJ0779709.1"/>
    <property type="molecule type" value="Genomic_DNA"/>
</dbReference>
<keyword evidence="1" id="KW-0812">Transmembrane</keyword>
<comment type="caution">
    <text evidence="4">The sequence shown here is derived from an EMBL/GenBank/DDBJ whole genome shotgun (WGS) entry which is preliminary data.</text>
</comment>
<organism evidence="4 5">
    <name type="scientific">Ralstonia condita</name>
    <dbReference type="NCBI Taxonomy" id="3058600"/>
    <lineage>
        <taxon>Bacteria</taxon>
        <taxon>Pseudomonadati</taxon>
        <taxon>Pseudomonadota</taxon>
        <taxon>Betaproteobacteria</taxon>
        <taxon>Burkholderiales</taxon>
        <taxon>Burkholderiaceae</taxon>
        <taxon>Ralstonia</taxon>
    </lineage>
</organism>
<dbReference type="NCBIfam" id="TIGR00254">
    <property type="entry name" value="GGDEF"/>
    <property type="match status" value="1"/>
</dbReference>
<dbReference type="Proteomes" id="UP001189616">
    <property type="component" value="Unassembled WGS sequence"/>
</dbReference>
<feature type="domain" description="EAL" evidence="2">
    <location>
        <begin position="512"/>
        <end position="763"/>
    </location>
</feature>
<evidence type="ECO:0000259" key="3">
    <source>
        <dbReference type="PROSITE" id="PS50887"/>
    </source>
</evidence>
<dbReference type="Pfam" id="PF00563">
    <property type="entry name" value="EAL"/>
    <property type="match status" value="1"/>
</dbReference>
<feature type="transmembrane region" description="Helical" evidence="1">
    <location>
        <begin position="128"/>
        <end position="146"/>
    </location>
</feature>
<dbReference type="Pfam" id="PF00990">
    <property type="entry name" value="GGDEF"/>
    <property type="match status" value="1"/>
</dbReference>
<keyword evidence="1" id="KW-0472">Membrane</keyword>
<dbReference type="RefSeq" id="WP_316655630.1">
    <property type="nucleotide sequence ID" value="NZ_CATYWO010000001.1"/>
</dbReference>
<accession>A0ABN9IE11</accession>
<dbReference type="PROSITE" id="PS50883">
    <property type="entry name" value="EAL"/>
    <property type="match status" value="1"/>
</dbReference>
<dbReference type="PANTHER" id="PTHR44757">
    <property type="entry name" value="DIGUANYLATE CYCLASE DGCP"/>
    <property type="match status" value="1"/>
</dbReference>
<dbReference type="InterPro" id="IPR000160">
    <property type="entry name" value="GGDEF_dom"/>
</dbReference>
<evidence type="ECO:0008006" key="6">
    <source>
        <dbReference type="Google" id="ProtNLM"/>
    </source>
</evidence>
<dbReference type="SUPFAM" id="SSF141868">
    <property type="entry name" value="EAL domain-like"/>
    <property type="match status" value="1"/>
</dbReference>
<dbReference type="SUPFAM" id="SSF55073">
    <property type="entry name" value="Nucleotide cyclase"/>
    <property type="match status" value="1"/>
</dbReference>
<dbReference type="CDD" id="cd01949">
    <property type="entry name" value="GGDEF"/>
    <property type="match status" value="1"/>
</dbReference>
<dbReference type="InterPro" id="IPR001633">
    <property type="entry name" value="EAL_dom"/>
</dbReference>
<name>A0ABN9IE11_9RALS</name>
<feature type="transmembrane region" description="Helical" evidence="1">
    <location>
        <begin position="151"/>
        <end position="169"/>
    </location>
</feature>
<keyword evidence="1" id="KW-1133">Transmembrane helix</keyword>
<evidence type="ECO:0000259" key="2">
    <source>
        <dbReference type="PROSITE" id="PS50883"/>
    </source>
</evidence>
<dbReference type="InterPro" id="IPR052155">
    <property type="entry name" value="Biofilm_reg_signaling"/>
</dbReference>
<dbReference type="CDD" id="cd01948">
    <property type="entry name" value="EAL"/>
    <property type="match status" value="1"/>
</dbReference>
<feature type="transmembrane region" description="Helical" evidence="1">
    <location>
        <begin position="102"/>
        <end position="122"/>
    </location>
</feature>
<evidence type="ECO:0000313" key="4">
    <source>
        <dbReference type="EMBL" id="CAJ0779709.1"/>
    </source>
</evidence>
<proteinExistence type="predicted"/>
<reference evidence="4 5" key="1">
    <citation type="submission" date="2023-07" db="EMBL/GenBank/DDBJ databases">
        <authorList>
            <person name="Peeters C."/>
        </authorList>
    </citation>
    <scope>NUCLEOTIDE SEQUENCE [LARGE SCALE GENOMIC DNA]</scope>
    <source>
        <strain evidence="4 5">LMG 7141</strain>
    </source>
</reference>
<dbReference type="Gene3D" id="3.20.20.450">
    <property type="entry name" value="EAL domain"/>
    <property type="match status" value="1"/>
</dbReference>
<evidence type="ECO:0000313" key="5">
    <source>
        <dbReference type="Proteomes" id="UP001189616"/>
    </source>
</evidence>
<dbReference type="PANTHER" id="PTHR44757:SF2">
    <property type="entry name" value="BIOFILM ARCHITECTURE MAINTENANCE PROTEIN MBAA"/>
    <property type="match status" value="1"/>
</dbReference>
<feature type="domain" description="GGDEF" evidence="3">
    <location>
        <begin position="369"/>
        <end position="503"/>
    </location>
</feature>
<protein>
    <recommendedName>
        <fullName evidence="6">Histidine kinase</fullName>
    </recommendedName>
</protein>
<keyword evidence="5" id="KW-1185">Reference proteome</keyword>